<dbReference type="Gene3D" id="3.30.499.10">
    <property type="entry name" value="Aconitase, domain 3"/>
    <property type="match status" value="2"/>
</dbReference>
<keyword evidence="2 6" id="KW-0479">Metal-binding</keyword>
<evidence type="ECO:0000256" key="3">
    <source>
        <dbReference type="ARBA" id="ARBA00023004"/>
    </source>
</evidence>
<dbReference type="GO" id="GO:0009098">
    <property type="term" value="P:L-leucine biosynthetic process"/>
    <property type="evidence" value="ECO:0007669"/>
    <property type="project" value="UniProtKB-UniRule"/>
</dbReference>
<dbReference type="SUPFAM" id="SSF53732">
    <property type="entry name" value="Aconitase iron-sulfur domain"/>
    <property type="match status" value="1"/>
</dbReference>
<dbReference type="NCBIfam" id="TIGR01343">
    <property type="entry name" value="hacA_fam"/>
    <property type="match status" value="1"/>
</dbReference>
<dbReference type="InterPro" id="IPR036008">
    <property type="entry name" value="Aconitase_4Fe-4S_dom"/>
</dbReference>
<comment type="cofactor">
    <cofactor evidence="6">
        <name>[4Fe-4S] cluster</name>
        <dbReference type="ChEBI" id="CHEBI:49883"/>
    </cofactor>
    <text evidence="6">Binds 1 [4Fe-4S] cluster per subunit.</text>
</comment>
<comment type="catalytic activity">
    <reaction evidence="6">
        <text>(2R,3S)-3-isopropylmalate = (2S)-2-isopropylmalate</text>
        <dbReference type="Rhea" id="RHEA:32287"/>
        <dbReference type="ChEBI" id="CHEBI:1178"/>
        <dbReference type="ChEBI" id="CHEBI:35121"/>
        <dbReference type="EC" id="4.2.1.33"/>
    </reaction>
</comment>
<dbReference type="InterPro" id="IPR015931">
    <property type="entry name" value="Acnase/IPM_dHydase_lsu_aba_1/3"/>
</dbReference>
<evidence type="ECO:0000256" key="2">
    <source>
        <dbReference type="ARBA" id="ARBA00022723"/>
    </source>
</evidence>
<keyword evidence="6" id="KW-0028">Amino-acid biosynthesis</keyword>
<evidence type="ECO:0000259" key="7">
    <source>
        <dbReference type="Pfam" id="PF00330"/>
    </source>
</evidence>
<keyword evidence="6" id="KW-0100">Branched-chain amino acid biosynthesis</keyword>
<dbReference type="AlphaFoldDB" id="A0A497EPV2"/>
<dbReference type="InterPro" id="IPR006251">
    <property type="entry name" value="Homoacnase/IPMdehydase_lsu"/>
</dbReference>
<dbReference type="PANTHER" id="PTHR43822:SF2">
    <property type="entry name" value="HOMOACONITASE, MITOCHONDRIAL"/>
    <property type="match status" value="1"/>
</dbReference>
<comment type="caution">
    <text evidence="8">The sequence shown here is derived from an EMBL/GenBank/DDBJ whole genome shotgun (WGS) entry which is preliminary data.</text>
</comment>
<dbReference type="GO" id="GO:0046872">
    <property type="term" value="F:metal ion binding"/>
    <property type="evidence" value="ECO:0007669"/>
    <property type="project" value="UniProtKB-KW"/>
</dbReference>
<dbReference type="PANTHER" id="PTHR43822">
    <property type="entry name" value="HOMOACONITASE, MITOCHONDRIAL-RELATED"/>
    <property type="match status" value="1"/>
</dbReference>
<dbReference type="InterPro" id="IPR018136">
    <property type="entry name" value="Aconitase_4Fe-4S_BS"/>
</dbReference>
<dbReference type="NCBIfam" id="NF001614">
    <property type="entry name" value="PRK00402.1"/>
    <property type="match status" value="1"/>
</dbReference>
<dbReference type="GO" id="GO:0051539">
    <property type="term" value="F:4 iron, 4 sulfur cluster binding"/>
    <property type="evidence" value="ECO:0007669"/>
    <property type="project" value="UniProtKB-KW"/>
</dbReference>
<comment type="function">
    <text evidence="6">Catalyzes the isomerization between 2-isopropylmalate and 3-isopropylmalate, via the formation of 2-isopropylmaleate.</text>
</comment>
<evidence type="ECO:0000256" key="5">
    <source>
        <dbReference type="ARBA" id="ARBA00023239"/>
    </source>
</evidence>
<feature type="binding site" evidence="6">
    <location>
        <position position="298"/>
    </location>
    <ligand>
        <name>[4Fe-4S] cluster</name>
        <dbReference type="ChEBI" id="CHEBI:49883"/>
    </ligand>
</feature>
<feature type="binding site" evidence="6">
    <location>
        <position position="359"/>
    </location>
    <ligand>
        <name>[4Fe-4S] cluster</name>
        <dbReference type="ChEBI" id="CHEBI:49883"/>
    </ligand>
</feature>
<keyword evidence="6" id="KW-0432">Leucine biosynthesis</keyword>
<reference evidence="8 9" key="1">
    <citation type="submission" date="2018-06" db="EMBL/GenBank/DDBJ databases">
        <title>Extensive metabolic versatility and redundancy in microbially diverse, dynamic hydrothermal sediments.</title>
        <authorList>
            <person name="Dombrowski N."/>
            <person name="Teske A."/>
            <person name="Baker B.J."/>
        </authorList>
    </citation>
    <scope>NUCLEOTIDE SEQUENCE [LARGE SCALE GENOMIC DNA]</scope>
    <source>
        <strain evidence="8">B66_G16</strain>
    </source>
</reference>
<dbReference type="Pfam" id="PF00330">
    <property type="entry name" value="Aconitase"/>
    <property type="match status" value="1"/>
</dbReference>
<dbReference type="EC" id="4.2.1.33" evidence="6"/>
<accession>A0A497EPV2</accession>
<gene>
    <name evidence="6" type="primary">leuC</name>
    <name evidence="8" type="ORF">DRJ31_05765</name>
</gene>
<dbReference type="PROSITE" id="PS00450">
    <property type="entry name" value="ACONITASE_1"/>
    <property type="match status" value="1"/>
</dbReference>
<evidence type="ECO:0000256" key="1">
    <source>
        <dbReference type="ARBA" id="ARBA00022485"/>
    </source>
</evidence>
<evidence type="ECO:0000313" key="8">
    <source>
        <dbReference type="EMBL" id="RLE49219.1"/>
    </source>
</evidence>
<dbReference type="EMBL" id="QMQV01000047">
    <property type="protein sequence ID" value="RLE49219.1"/>
    <property type="molecule type" value="Genomic_DNA"/>
</dbReference>
<proteinExistence type="inferred from homology"/>
<comment type="pathway">
    <text evidence="6">Amino-acid biosynthesis; L-leucine biosynthesis; L-leucine from 3-methyl-2-oxobutanoate: step 2/4.</text>
</comment>
<dbReference type="GO" id="GO:0003861">
    <property type="term" value="F:3-isopropylmalate dehydratase activity"/>
    <property type="evidence" value="ECO:0007669"/>
    <property type="project" value="UniProtKB-UniRule"/>
</dbReference>
<dbReference type="UniPathway" id="UPA00048">
    <property type="reaction ID" value="UER00071"/>
</dbReference>
<dbReference type="PRINTS" id="PR00415">
    <property type="entry name" value="ACONITASE"/>
</dbReference>
<protein>
    <recommendedName>
        <fullName evidence="6">3-isopropylmalate dehydratase large subunit</fullName>
        <ecNumber evidence="6">4.2.1.33</ecNumber>
    </recommendedName>
    <alternativeName>
        <fullName evidence="6">Alpha-IPM isomerase</fullName>
        <shortName evidence="6">IPMI</shortName>
    </alternativeName>
    <alternativeName>
        <fullName evidence="6">Isopropylmalate isomerase</fullName>
    </alternativeName>
</protein>
<dbReference type="Proteomes" id="UP000278475">
    <property type="component" value="Unassembled WGS sequence"/>
</dbReference>
<name>A0A497EPV2_9CREN</name>
<dbReference type="InterPro" id="IPR050067">
    <property type="entry name" value="IPM_dehydratase_rel_enz"/>
</dbReference>
<feature type="domain" description="Aconitase/3-isopropylmalate dehydratase large subunit alpha/beta/alpha" evidence="7">
    <location>
        <begin position="7"/>
        <end position="407"/>
    </location>
</feature>
<dbReference type="InterPro" id="IPR001030">
    <property type="entry name" value="Acoase/IPM_deHydtase_lsu_aba"/>
</dbReference>
<keyword evidence="1 6" id="KW-0004">4Fe-4S</keyword>
<comment type="similarity">
    <text evidence="6">Belongs to the aconitase/IPM isomerase family. LeuC type 2 subfamily.</text>
</comment>
<dbReference type="InterPro" id="IPR011826">
    <property type="entry name" value="HAcnase/IPMdehydase_lsu_prok"/>
</dbReference>
<feature type="binding site" evidence="6">
    <location>
        <position position="356"/>
    </location>
    <ligand>
        <name>[4Fe-4S] cluster</name>
        <dbReference type="ChEBI" id="CHEBI:49883"/>
    </ligand>
</feature>
<dbReference type="NCBIfam" id="TIGR02086">
    <property type="entry name" value="IPMI_arch"/>
    <property type="match status" value="1"/>
</dbReference>
<dbReference type="HAMAP" id="MF_01027">
    <property type="entry name" value="LeuC_type2"/>
    <property type="match status" value="1"/>
</dbReference>
<organism evidence="8 9">
    <name type="scientific">Thermoproteota archaeon</name>
    <dbReference type="NCBI Taxonomy" id="2056631"/>
    <lineage>
        <taxon>Archaea</taxon>
        <taxon>Thermoproteota</taxon>
    </lineage>
</organism>
<dbReference type="InterPro" id="IPR033941">
    <property type="entry name" value="IPMI_cat"/>
</dbReference>
<sequence>MGMTLAEKILSAKAGKSVSPGDIIAVPIDAAMAHDGTAPLMIKSFESMGAKRVWNPSRAVLVIDHVTPSPNEGSSSLHKMMRDFAKKHGLILLENEGICHQVMPERGYVWPGAIIVGADSHTCTYGAFGAFATGIGSTEMAAVFASGKLWFKVPESLKIKVEGSYPEYVSSKDVVLHVIGEIGADGATYMAVEYVGEAVKQLSIDGRMVLTNMAVEMGAKTGLIAPDEKTMAFLRGRIPSDVDVKAFEGDNDAHYADELHVDVSSLDPQVALPHSVDNVKSVREVEGTPINQVFIGSCTNGRVEDLEVVARILRGEKVKVRTIVIPASREVYLKALRIGLIEMLVEAGCVIAPPGCGPCAGGHLGIPSPGDKVLSTTNRNFKGRMGTSDAEIYLASPAVAAATALKGEITDPRRLK</sequence>
<keyword evidence="5 6" id="KW-0456">Lyase</keyword>
<evidence type="ECO:0000256" key="4">
    <source>
        <dbReference type="ARBA" id="ARBA00023014"/>
    </source>
</evidence>
<dbReference type="CDD" id="cd01583">
    <property type="entry name" value="IPMI"/>
    <property type="match status" value="1"/>
</dbReference>
<keyword evidence="4 6" id="KW-0411">Iron-sulfur</keyword>
<evidence type="ECO:0000256" key="6">
    <source>
        <dbReference type="HAMAP-Rule" id="MF_01027"/>
    </source>
</evidence>
<evidence type="ECO:0000313" key="9">
    <source>
        <dbReference type="Proteomes" id="UP000278475"/>
    </source>
</evidence>
<keyword evidence="3 6" id="KW-0408">Iron</keyword>
<comment type="subunit">
    <text evidence="6">Heterodimer of LeuC and LeuD.</text>
</comment>